<feature type="compositionally biased region" description="Basic residues" evidence="1">
    <location>
        <begin position="463"/>
        <end position="484"/>
    </location>
</feature>
<name>F0WFJ5_9STRA</name>
<reference evidence="3" key="2">
    <citation type="submission" date="2011-02" db="EMBL/GenBank/DDBJ databases">
        <authorList>
            <person name="MacLean D."/>
        </authorList>
    </citation>
    <scope>NUCLEOTIDE SEQUENCE</scope>
</reference>
<feature type="region of interest" description="Disordered" evidence="1">
    <location>
        <begin position="460"/>
        <end position="493"/>
    </location>
</feature>
<dbReference type="HOGENOM" id="CLU_005923_0_0_1"/>
<dbReference type="PANTHER" id="PTHR14690:SF0">
    <property type="entry name" value="IQ MOTIF CONTAINING WITH AAA DOMAIN 1"/>
    <property type="match status" value="1"/>
</dbReference>
<dbReference type="PANTHER" id="PTHR14690">
    <property type="entry name" value="IQ MOTIF CONTAINING WITH AAA DOMAIN 1"/>
    <property type="match status" value="1"/>
</dbReference>
<reference evidence="3" key="1">
    <citation type="journal article" date="2011" name="PLoS Biol.">
        <title>Gene gain and loss during evolution of obligate parasitism in the white rust pathogen of Arabidopsis thaliana.</title>
        <authorList>
            <person name="Kemen E."/>
            <person name="Gardiner A."/>
            <person name="Schultz-Larsen T."/>
            <person name="Kemen A.C."/>
            <person name="Balmuth A.L."/>
            <person name="Robert-Seilaniantz A."/>
            <person name="Bailey K."/>
            <person name="Holub E."/>
            <person name="Studholme D.J."/>
            <person name="Maclean D."/>
            <person name="Jones J.D."/>
        </authorList>
    </citation>
    <scope>NUCLEOTIDE SEQUENCE</scope>
</reference>
<dbReference type="AlphaFoldDB" id="F0WFJ5"/>
<evidence type="ECO:0000256" key="1">
    <source>
        <dbReference type="SAM" id="MobiDB-lite"/>
    </source>
</evidence>
<organism evidence="3">
    <name type="scientific">Albugo laibachii Nc14</name>
    <dbReference type="NCBI Taxonomy" id="890382"/>
    <lineage>
        <taxon>Eukaryota</taxon>
        <taxon>Sar</taxon>
        <taxon>Stramenopiles</taxon>
        <taxon>Oomycota</taxon>
        <taxon>Peronosporomycetes</taxon>
        <taxon>Albuginales</taxon>
        <taxon>Albuginaceae</taxon>
        <taxon>Albugo</taxon>
    </lineage>
</organism>
<dbReference type="PROSITE" id="PS50096">
    <property type="entry name" value="IQ"/>
    <property type="match status" value="1"/>
</dbReference>
<dbReference type="Pfam" id="PF00004">
    <property type="entry name" value="AAA"/>
    <property type="match status" value="1"/>
</dbReference>
<proteinExistence type="predicted"/>
<accession>F0WFJ5</accession>
<feature type="region of interest" description="Disordered" evidence="1">
    <location>
        <begin position="359"/>
        <end position="378"/>
    </location>
</feature>
<protein>
    <submittedName>
        <fullName evidence="3">IQ and AAA domaincontaining protein putative</fullName>
    </submittedName>
</protein>
<dbReference type="InterPro" id="IPR027417">
    <property type="entry name" value="P-loop_NTPase"/>
</dbReference>
<dbReference type="GO" id="GO:0005524">
    <property type="term" value="F:ATP binding"/>
    <property type="evidence" value="ECO:0007669"/>
    <property type="project" value="InterPro"/>
</dbReference>
<dbReference type="EMBL" id="FR824128">
    <property type="protein sequence ID" value="CCA19977.1"/>
    <property type="molecule type" value="Genomic_DNA"/>
</dbReference>
<dbReference type="Gene3D" id="3.40.50.300">
    <property type="entry name" value="P-loop containing nucleotide triphosphate hydrolases"/>
    <property type="match status" value="1"/>
</dbReference>
<dbReference type="GO" id="GO:0016887">
    <property type="term" value="F:ATP hydrolysis activity"/>
    <property type="evidence" value="ECO:0007669"/>
    <property type="project" value="InterPro"/>
</dbReference>
<feature type="compositionally biased region" description="Basic and acidic residues" evidence="1">
    <location>
        <begin position="829"/>
        <end position="844"/>
    </location>
</feature>
<feature type="region of interest" description="Disordered" evidence="1">
    <location>
        <begin position="829"/>
        <end position="854"/>
    </location>
</feature>
<dbReference type="InterPro" id="IPR003959">
    <property type="entry name" value="ATPase_AAA_core"/>
</dbReference>
<feature type="compositionally biased region" description="Basic and acidic residues" evidence="1">
    <location>
        <begin position="365"/>
        <end position="378"/>
    </location>
</feature>
<evidence type="ECO:0000313" key="3">
    <source>
        <dbReference type="EMBL" id="CCA19977.1"/>
    </source>
</evidence>
<feature type="domain" description="ATPase AAA-type core" evidence="2">
    <location>
        <begin position="584"/>
        <end position="703"/>
    </location>
</feature>
<dbReference type="SUPFAM" id="SSF52540">
    <property type="entry name" value="P-loop containing nucleoside triphosphate hydrolases"/>
    <property type="match status" value="1"/>
</dbReference>
<dbReference type="InterPro" id="IPR052267">
    <property type="entry name" value="N-DRC_Component"/>
</dbReference>
<sequence length="854" mass="97507">MSNRTYDTRWQEAMTDLNEQIHIENPQFRSNASDTPQDSSVSIARAFHHYAYLYVKYIQILSKLSQCFDQMTHPQKRIDVQQLLQLVAIRMIELKHLLVKWHPPHPDIRSTPIERSFPWEYIHLDAVLVDLKLPPEALEIPIAKCFAEEQLEATQQRDRLVQGFVKLKHGVDAIFLPCDSEAIPQAHEAEAIAILQRNERGRQGRMRGLLVQELRQEDSLRSREVETPDLDPDFAANSIQRVFRGWLLRRQTHSDREKELVFLGMKAPTRNPHALAEKSLANHTLQRETQQQHNKEEYLSALQILHDVVLTEEGPFIKDKLMQERRQWIADRMTLGELPLDMTAFYAPPVIAPPKVVQVAPSKSRKPDPKTKPKAKVPEIVEEEKPPLSAPRELCDGFASAVQMYEKIWLTSDSDENFAQKYDLQLAKDVVRVPVETQVRYQVDEMLILQLANIRMQLETAGKSKKPKAKSKAKPKRSAKKTKGKSLPGEKLSELKGRSPDYFLSALIEHSIVQMPSSAEISDFIGSFNHLGSLYERSDTRDSFGNWVPQEPSAAQIRQNVTEYAILPLTSSIIRSRTPVIRSILLYGPRGCGKTKLVNIIAAQAKAFILNLSPNYLQAFPGKTGPTKLMHMVFSIARQSSFQPIIIYINQFEKFLSGKSQRSGDANRFRKDLQLYLKAALTPQDRVLLIGASSQPFHTDVKDWKLFFDKHLHLSYPDYPARLTLWKRFILSELEASPVFKGTERLPCVLPTLVDFSTLAYISRGYASGSILRAVKATLTPRRLALLDKRPLKDNEFLAPLSREPATFPQENELFQKFTAEISGLTQARERIRKEAEAENDAKATQKPRSSKKK</sequence>
<gene>
    <name evidence="3" type="primary">AlNc14C83G5380</name>
    <name evidence="3" type="ORF">ALNC14_061200</name>
</gene>
<evidence type="ECO:0000259" key="2">
    <source>
        <dbReference type="Pfam" id="PF00004"/>
    </source>
</evidence>